<dbReference type="InterPro" id="IPR036873">
    <property type="entry name" value="Rhodanese-like_dom_sf"/>
</dbReference>
<feature type="domain" description="Rhodanese" evidence="3">
    <location>
        <begin position="166"/>
        <end position="275"/>
    </location>
</feature>
<keyword evidence="1 4" id="KW-0808">Transferase</keyword>
<organism evidence="4 5">
    <name type="scientific">Peribacillus simplex</name>
    <dbReference type="NCBI Taxonomy" id="1478"/>
    <lineage>
        <taxon>Bacteria</taxon>
        <taxon>Bacillati</taxon>
        <taxon>Bacillota</taxon>
        <taxon>Bacilli</taxon>
        <taxon>Bacillales</taxon>
        <taxon>Bacillaceae</taxon>
        <taxon>Peribacillus</taxon>
    </lineage>
</organism>
<reference evidence="4 5" key="1">
    <citation type="submission" date="2015-11" db="EMBL/GenBank/DDBJ databases">
        <title>Genome Sequence of Bacillus simplex strain VanAntwerpen2.</title>
        <authorList>
            <person name="Couger M.B."/>
        </authorList>
    </citation>
    <scope>NUCLEOTIDE SEQUENCE [LARGE SCALE GENOMIC DNA]</scope>
    <source>
        <strain evidence="4 5">VanAntwerpen02</strain>
    </source>
</reference>
<comment type="caution">
    <text evidence="4">The sequence shown here is derived from an EMBL/GenBank/DDBJ whole genome shotgun (WGS) entry which is preliminary data.</text>
</comment>
<sequence>MSYIIDKEELLPLLTTNDIRICDCRFRLGSPDAGQREFEEDHIPGAVYFDLEKDLSGQVQEHGGRHPLPDLTVFKGKLEANGITNDTVLVAYDGGEGSYASRFVWLLSYLGHRNVQVLDGGYAAWKNGGYPIDAALSYYPSTEYHMELNESVHASYQEVKQFTMRSADDIVLVDSREAKRYQGIEEPIDKKAGHIPGAVNKLWTKVLDNGHFKKEEALHSNFSDIGRDKEIIVYCGSGVTAAPNYVALKEAGYKHVKLYIGSFSDWISYDDNPIE</sequence>
<dbReference type="PROSITE" id="PS50206">
    <property type="entry name" value="RHODANESE_3"/>
    <property type="match status" value="2"/>
</dbReference>
<dbReference type="InterPro" id="IPR001307">
    <property type="entry name" value="Thiosulphate_STrfase_CS"/>
</dbReference>
<feature type="domain" description="Rhodanese" evidence="3">
    <location>
        <begin position="15"/>
        <end position="134"/>
    </location>
</feature>
<evidence type="ECO:0000313" key="4">
    <source>
        <dbReference type="EMBL" id="KWW11284.1"/>
    </source>
</evidence>
<dbReference type="InterPro" id="IPR045078">
    <property type="entry name" value="TST/MPST-like"/>
</dbReference>
<dbReference type="EMBL" id="LNNH01000055">
    <property type="protein sequence ID" value="KWW11284.1"/>
    <property type="molecule type" value="Genomic_DNA"/>
</dbReference>
<dbReference type="GO" id="GO:0004792">
    <property type="term" value="F:thiosulfate-cyanide sulfurtransferase activity"/>
    <property type="evidence" value="ECO:0007669"/>
    <property type="project" value="InterPro"/>
</dbReference>
<dbReference type="PANTHER" id="PTHR11364:SF27">
    <property type="entry name" value="SULFURTRANSFERASE"/>
    <property type="match status" value="1"/>
</dbReference>
<dbReference type="PANTHER" id="PTHR11364">
    <property type="entry name" value="THIOSULFATE SULFERTANSFERASE"/>
    <property type="match status" value="1"/>
</dbReference>
<keyword evidence="2" id="KW-0677">Repeat</keyword>
<proteinExistence type="predicted"/>
<dbReference type="Gene3D" id="3.40.250.10">
    <property type="entry name" value="Rhodanese-like domain"/>
    <property type="match status" value="2"/>
</dbReference>
<dbReference type="RefSeq" id="WP_061144227.1">
    <property type="nucleotide sequence ID" value="NZ_LNNH01000055.1"/>
</dbReference>
<evidence type="ECO:0000256" key="2">
    <source>
        <dbReference type="ARBA" id="ARBA00022737"/>
    </source>
</evidence>
<evidence type="ECO:0000256" key="1">
    <source>
        <dbReference type="ARBA" id="ARBA00022679"/>
    </source>
</evidence>
<dbReference type="CDD" id="cd01449">
    <property type="entry name" value="TST_Repeat_2"/>
    <property type="match status" value="1"/>
</dbReference>
<dbReference type="Proteomes" id="UP000064189">
    <property type="component" value="Unassembled WGS sequence"/>
</dbReference>
<keyword evidence="4" id="KW-0670">Pyruvate</keyword>
<protein>
    <submittedName>
        <fullName evidence="4">3-mercaptopyruvate sulfurtransferase</fullName>
    </submittedName>
</protein>
<evidence type="ECO:0000313" key="5">
    <source>
        <dbReference type="Proteomes" id="UP000064189"/>
    </source>
</evidence>
<keyword evidence="5" id="KW-1185">Reference proteome</keyword>
<dbReference type="PROSITE" id="PS00380">
    <property type="entry name" value="RHODANESE_1"/>
    <property type="match status" value="1"/>
</dbReference>
<dbReference type="AlphaFoldDB" id="A0A120GMR0"/>
<dbReference type="SUPFAM" id="SSF52821">
    <property type="entry name" value="Rhodanese/Cell cycle control phosphatase"/>
    <property type="match status" value="2"/>
</dbReference>
<dbReference type="Pfam" id="PF00581">
    <property type="entry name" value="Rhodanese"/>
    <property type="match status" value="2"/>
</dbReference>
<evidence type="ECO:0000259" key="3">
    <source>
        <dbReference type="PROSITE" id="PS50206"/>
    </source>
</evidence>
<name>A0A120GMR0_9BACI</name>
<dbReference type="CDD" id="cd01448">
    <property type="entry name" value="TST_Repeat_1"/>
    <property type="match status" value="1"/>
</dbReference>
<dbReference type="SMART" id="SM00450">
    <property type="entry name" value="RHOD"/>
    <property type="match status" value="2"/>
</dbReference>
<dbReference type="InterPro" id="IPR001763">
    <property type="entry name" value="Rhodanese-like_dom"/>
</dbReference>
<accession>A0A120GMR0</accession>
<gene>
    <name evidence="4" type="ORF">AS888_01760</name>
</gene>